<evidence type="ECO:0000313" key="3">
    <source>
        <dbReference type="Proteomes" id="UP000324897"/>
    </source>
</evidence>
<gene>
    <name evidence="2" type="ORF">EJB05_13840</name>
</gene>
<accession>A0A5J9VXM7</accession>
<feature type="non-terminal residue" evidence="2">
    <location>
        <position position="1"/>
    </location>
</feature>
<name>A0A5J9VXM7_9POAL</name>
<proteinExistence type="predicted"/>
<dbReference type="SUPFAM" id="SSF81383">
    <property type="entry name" value="F-box domain"/>
    <property type="match status" value="2"/>
</dbReference>
<sequence length="751" mass="85356">MAPPRHLLPPAMMEELIEEILLRFPPDNPAFLFRAAFVCKDWRRLVSSPGFHRRLREFHGTPPMLGFFCKVERIRGESENHFMPTTSSYRLPHAVIPSWRAMDTLHGRILFYHADSMAFPYMDTELIVWNPIDGEVRRLPNVPLHMYRWSAALVCASPGCDHLIDCGYGPFQVVVLAMEPYDGTTYACVYSSEEHAWSEAINVQLDRGYDWFFHGPSAHVKDALYFNRKRYISRVERSPILIEFNLSNQQPSLVSLPSACKGLSTTLMTAKERTLGIATVLDTKLCPTSINPVLTADLDRCFLQTPPTRIATNMQPQPPPPALMDELIEEILLRLPPNDPVMLFRAALVCKNWCRLIAGSGFRRRFRKIHRMTPVLGFLYREDLFLTFGESVFMSTSTFRLPHDKIVPSRWVAVDALQSRILFKYNMSPFTDNDPAREEHIVWNPITGEMHRLPVLSLHTLGARTAALICATAGCDHLNCDNGPFSVVCVGIDQDRGLAHAFVYSSEKDVWCEPSKLISVQNNHHEFHTIRGPSAHVGNAVFFEFHSYSRREPNPPVGNAVVYKFSQSTGILAYDLDRLELSLVRVPSSCESYSCSPMATDDGKLGFVTLQGSKLSMWSREAINDGGATWAQRRVIELNKLIPDCVHDFCSSKRKHTLSFPPGVFAIADGHDIVFIMMCDTIYTVDLNSEGVVKLIEQHDYGMGDIVPYMSFCIPEFFIFMQHYDQSLQVRNQELALQFKVHVFIVRTQKL</sequence>
<dbReference type="Gene3D" id="1.20.1280.50">
    <property type="match status" value="1"/>
</dbReference>
<dbReference type="Gramene" id="TVU40377">
    <property type="protein sequence ID" value="TVU40377"/>
    <property type="gene ID" value="EJB05_13840"/>
</dbReference>
<evidence type="ECO:0000259" key="1">
    <source>
        <dbReference type="SMART" id="SM00256"/>
    </source>
</evidence>
<dbReference type="EMBL" id="RWGY01000007">
    <property type="protein sequence ID" value="TVU40377.1"/>
    <property type="molecule type" value="Genomic_DNA"/>
</dbReference>
<keyword evidence="3" id="KW-1185">Reference proteome</keyword>
<comment type="caution">
    <text evidence="2">The sequence shown here is derived from an EMBL/GenBank/DDBJ whole genome shotgun (WGS) entry which is preliminary data.</text>
</comment>
<organism evidence="2 3">
    <name type="scientific">Eragrostis curvula</name>
    <name type="common">weeping love grass</name>
    <dbReference type="NCBI Taxonomy" id="38414"/>
    <lineage>
        <taxon>Eukaryota</taxon>
        <taxon>Viridiplantae</taxon>
        <taxon>Streptophyta</taxon>
        <taxon>Embryophyta</taxon>
        <taxon>Tracheophyta</taxon>
        <taxon>Spermatophyta</taxon>
        <taxon>Magnoliopsida</taxon>
        <taxon>Liliopsida</taxon>
        <taxon>Poales</taxon>
        <taxon>Poaceae</taxon>
        <taxon>PACMAD clade</taxon>
        <taxon>Chloridoideae</taxon>
        <taxon>Eragrostideae</taxon>
        <taxon>Eragrostidinae</taxon>
        <taxon>Eragrostis</taxon>
    </lineage>
</organism>
<evidence type="ECO:0000313" key="2">
    <source>
        <dbReference type="EMBL" id="TVU40377.1"/>
    </source>
</evidence>
<feature type="domain" description="F-box" evidence="1">
    <location>
        <begin position="323"/>
        <end position="366"/>
    </location>
</feature>
<protein>
    <recommendedName>
        <fullName evidence="1">F-box domain-containing protein</fullName>
    </recommendedName>
</protein>
<reference evidence="2 3" key="1">
    <citation type="journal article" date="2019" name="Sci. Rep.">
        <title>A high-quality genome of Eragrostis curvula grass provides insights into Poaceae evolution and supports new strategies to enhance forage quality.</title>
        <authorList>
            <person name="Carballo J."/>
            <person name="Santos B.A.C.M."/>
            <person name="Zappacosta D."/>
            <person name="Garbus I."/>
            <person name="Selva J.P."/>
            <person name="Gallo C.A."/>
            <person name="Diaz A."/>
            <person name="Albertini E."/>
            <person name="Caccamo M."/>
            <person name="Echenique V."/>
        </authorList>
    </citation>
    <scope>NUCLEOTIDE SEQUENCE [LARGE SCALE GENOMIC DNA]</scope>
    <source>
        <strain evidence="3">cv. Victoria</strain>
        <tissue evidence="2">Leaf</tissue>
    </source>
</reference>
<dbReference type="SMART" id="SM00256">
    <property type="entry name" value="FBOX"/>
    <property type="match status" value="2"/>
</dbReference>
<feature type="domain" description="F-box" evidence="1">
    <location>
        <begin position="12"/>
        <end position="55"/>
    </location>
</feature>
<dbReference type="Pfam" id="PF23635">
    <property type="entry name" value="Beta-prop_AT5G49610-like"/>
    <property type="match status" value="1"/>
</dbReference>
<dbReference type="PANTHER" id="PTHR32133">
    <property type="entry name" value="OS07G0120400 PROTEIN"/>
    <property type="match status" value="1"/>
</dbReference>
<dbReference type="Proteomes" id="UP000324897">
    <property type="component" value="Chromosome 4"/>
</dbReference>
<dbReference type="AlphaFoldDB" id="A0A5J9VXM7"/>
<dbReference type="InterPro" id="IPR056594">
    <property type="entry name" value="AT5G49610-like_b-prop"/>
</dbReference>
<dbReference type="InterPro" id="IPR036047">
    <property type="entry name" value="F-box-like_dom_sf"/>
</dbReference>
<dbReference type="InterPro" id="IPR001810">
    <property type="entry name" value="F-box_dom"/>
</dbReference>
<dbReference type="PANTHER" id="PTHR32133:SF362">
    <property type="entry name" value="F-BOX DOMAIN-CONTAINING PROTEIN"/>
    <property type="match status" value="1"/>
</dbReference>
<dbReference type="Pfam" id="PF00646">
    <property type="entry name" value="F-box"/>
    <property type="match status" value="2"/>
</dbReference>